<accession>G8X3J3</accession>
<dbReference type="InterPro" id="IPR001387">
    <property type="entry name" value="Cro/C1-type_HTH"/>
</dbReference>
<dbReference type="STRING" id="1003195.SCATT_49950"/>
<dbReference type="EMBL" id="CP003219">
    <property type="protein sequence ID" value="AEW97366.1"/>
    <property type="molecule type" value="Genomic_DNA"/>
</dbReference>
<dbReference type="GO" id="GO:0003677">
    <property type="term" value="F:DNA binding"/>
    <property type="evidence" value="ECO:0007669"/>
    <property type="project" value="InterPro"/>
</dbReference>
<protein>
    <recommendedName>
        <fullName evidence="1">HTH cro/C1-type domain-containing protein</fullName>
    </recommendedName>
</protein>
<sequence>MITAMGEKPPTGQRTIAQVLDYLMREIHPKGRDSYSYAEIAELIKERAGEGDPTVSHGTIQAIRTGKVTNPGVDSLRALANFFGVPVSIFFDEAVFDTVESRIREIKDDVDRASAGDELADVLEDKDVRAVAFRLSGLSAKSLRGIKGIVEGFRTAEGLPDVDPGRPGRARRRRS</sequence>
<dbReference type="KEGG" id="scy:SCATT_49950"/>
<keyword evidence="3" id="KW-1185">Reference proteome</keyword>
<feature type="domain" description="HTH cro/C1-type" evidence="1">
    <location>
        <begin position="55"/>
        <end position="90"/>
    </location>
</feature>
<dbReference type="AlphaFoldDB" id="F8K0G3"/>
<evidence type="ECO:0000259" key="1">
    <source>
        <dbReference type="PROSITE" id="PS50943"/>
    </source>
</evidence>
<dbReference type="PATRIC" id="fig|1003195.11.peg.6427"/>
<name>F8K0G3_STREN</name>
<dbReference type="PROSITE" id="PS50943">
    <property type="entry name" value="HTH_CROC1"/>
    <property type="match status" value="1"/>
</dbReference>
<dbReference type="SUPFAM" id="SSF47413">
    <property type="entry name" value="lambda repressor-like DNA-binding domains"/>
    <property type="match status" value="1"/>
</dbReference>
<dbReference type="Proteomes" id="UP000007842">
    <property type="component" value="Chromosome"/>
</dbReference>
<dbReference type="OrthoDB" id="2679623at2"/>
<accession>F8K0G3</accession>
<evidence type="ECO:0000313" key="2">
    <source>
        <dbReference type="EMBL" id="AEW97366.1"/>
    </source>
</evidence>
<dbReference type="HOGENOM" id="CLU_127701_0_0_11"/>
<dbReference type="Gene3D" id="1.10.260.40">
    <property type="entry name" value="lambda repressor-like DNA-binding domains"/>
    <property type="match status" value="1"/>
</dbReference>
<organism evidence="2 3">
    <name type="scientific">Streptantibioticus cattleyicolor (strain ATCC 35852 / DSM 46488 / JCM 4925 / NBRC 14057 / NRRL 8057)</name>
    <name type="common">Streptomyces cattleya</name>
    <dbReference type="NCBI Taxonomy" id="1003195"/>
    <lineage>
        <taxon>Bacteria</taxon>
        <taxon>Bacillati</taxon>
        <taxon>Actinomycetota</taxon>
        <taxon>Actinomycetes</taxon>
        <taxon>Kitasatosporales</taxon>
        <taxon>Streptomycetaceae</taxon>
        <taxon>Streptantibioticus</taxon>
    </lineage>
</organism>
<gene>
    <name evidence="2" type="ordered locus">SCATT_49950</name>
</gene>
<dbReference type="eggNOG" id="COG1476">
    <property type="taxonomic scope" value="Bacteria"/>
</dbReference>
<evidence type="ECO:0000313" key="3">
    <source>
        <dbReference type="Proteomes" id="UP000007842"/>
    </source>
</evidence>
<dbReference type="KEGG" id="sct:SCAT_5001"/>
<reference evidence="3" key="1">
    <citation type="submission" date="2011-12" db="EMBL/GenBank/DDBJ databases">
        <title>Complete genome sequence of Streptomyces cattleya strain DSM 46488.</title>
        <authorList>
            <person name="Ou H.-Y."/>
            <person name="Li P."/>
            <person name="Zhao C."/>
            <person name="O'Hagan D."/>
            <person name="Deng Z."/>
        </authorList>
    </citation>
    <scope>NUCLEOTIDE SEQUENCE [LARGE SCALE GENOMIC DNA]</scope>
    <source>
        <strain evidence="3">ATCC 35852 / DSM 46488 / JCM 4925 / NBRC 14057 / NRRL 8057</strain>
    </source>
</reference>
<dbReference type="InterPro" id="IPR010982">
    <property type="entry name" value="Lambda_DNA-bd_dom_sf"/>
</dbReference>
<proteinExistence type="predicted"/>